<gene>
    <name evidence="2" type="ORF">O181_020072</name>
</gene>
<dbReference type="EMBL" id="AVOT02005939">
    <property type="protein sequence ID" value="MBW0480357.1"/>
    <property type="molecule type" value="Genomic_DNA"/>
</dbReference>
<keyword evidence="3" id="KW-1185">Reference proteome</keyword>
<comment type="caution">
    <text evidence="2">The sequence shown here is derived from an EMBL/GenBank/DDBJ whole genome shotgun (WGS) entry which is preliminary data.</text>
</comment>
<keyword evidence="1" id="KW-0812">Transmembrane</keyword>
<proteinExistence type="predicted"/>
<sequence length="109" mass="12516">MLNYGPPQGPQLNFGPKSARVNLPSNPWEDPFFLFYGLGLFSAVQAIWANLAPWQPLQNWVQRDFHCPRIPRNAVCRPWAVKIKMAKIPNLKRRFSGMARTKVNQDAPK</sequence>
<accession>A0A9Q3GV05</accession>
<keyword evidence="1" id="KW-0472">Membrane</keyword>
<evidence type="ECO:0000313" key="3">
    <source>
        <dbReference type="Proteomes" id="UP000765509"/>
    </source>
</evidence>
<evidence type="ECO:0000313" key="2">
    <source>
        <dbReference type="EMBL" id="MBW0480357.1"/>
    </source>
</evidence>
<dbReference type="AlphaFoldDB" id="A0A9Q3GV05"/>
<feature type="transmembrane region" description="Helical" evidence="1">
    <location>
        <begin position="33"/>
        <end position="53"/>
    </location>
</feature>
<organism evidence="2 3">
    <name type="scientific">Austropuccinia psidii MF-1</name>
    <dbReference type="NCBI Taxonomy" id="1389203"/>
    <lineage>
        <taxon>Eukaryota</taxon>
        <taxon>Fungi</taxon>
        <taxon>Dikarya</taxon>
        <taxon>Basidiomycota</taxon>
        <taxon>Pucciniomycotina</taxon>
        <taxon>Pucciniomycetes</taxon>
        <taxon>Pucciniales</taxon>
        <taxon>Sphaerophragmiaceae</taxon>
        <taxon>Austropuccinia</taxon>
    </lineage>
</organism>
<keyword evidence="1" id="KW-1133">Transmembrane helix</keyword>
<name>A0A9Q3GV05_9BASI</name>
<evidence type="ECO:0000256" key="1">
    <source>
        <dbReference type="SAM" id="Phobius"/>
    </source>
</evidence>
<dbReference type="Proteomes" id="UP000765509">
    <property type="component" value="Unassembled WGS sequence"/>
</dbReference>
<protein>
    <submittedName>
        <fullName evidence="2">Uncharacterized protein</fullName>
    </submittedName>
</protein>
<reference evidence="2" key="1">
    <citation type="submission" date="2021-03" db="EMBL/GenBank/DDBJ databases">
        <title>Draft genome sequence of rust myrtle Austropuccinia psidii MF-1, a brazilian biotype.</title>
        <authorList>
            <person name="Quecine M.C."/>
            <person name="Pachon D.M.R."/>
            <person name="Bonatelli M.L."/>
            <person name="Correr F.H."/>
            <person name="Franceschini L.M."/>
            <person name="Leite T.F."/>
            <person name="Margarido G.R.A."/>
            <person name="Almeida C.A."/>
            <person name="Ferrarezi J.A."/>
            <person name="Labate C.A."/>
        </authorList>
    </citation>
    <scope>NUCLEOTIDE SEQUENCE</scope>
    <source>
        <strain evidence="2">MF-1</strain>
    </source>
</reference>